<dbReference type="InterPro" id="IPR043763">
    <property type="entry name" value="DUF5709"/>
</dbReference>
<evidence type="ECO:0000313" key="3">
    <source>
        <dbReference type="EMBL" id="SNX98545.1"/>
    </source>
</evidence>
<evidence type="ECO:0000259" key="2">
    <source>
        <dbReference type="Pfam" id="PF18970"/>
    </source>
</evidence>
<protein>
    <recommendedName>
        <fullName evidence="2">DUF5709 domain-containing protein</fullName>
    </recommendedName>
</protein>
<dbReference type="RefSeq" id="WP_097208477.1">
    <property type="nucleotide sequence ID" value="NZ_JACHXB010000002.1"/>
</dbReference>
<accession>A0A285EHI6</accession>
<feature type="compositionally biased region" description="Acidic residues" evidence="1">
    <location>
        <begin position="8"/>
        <end position="24"/>
    </location>
</feature>
<dbReference type="Pfam" id="PF18970">
    <property type="entry name" value="DUF5709"/>
    <property type="match status" value="1"/>
</dbReference>
<sequence length="149" mass="15606">MFPYGSPDDLDGENDSGVLDPEDSLDARGSDPLDEGWSPAERPWAVDDWGTTGDEEERGESLDGRLAREVPEPRDADGDGLGDASDTDGELLDEEVGDARAGRLAEDDDGTGADTEAELTAWDRGIDGGAASAEEAAVHLVSDRATDDG</sequence>
<organism evidence="3 4">
    <name type="scientific">Geodermatophilus sabuli</name>
    <dbReference type="NCBI Taxonomy" id="1564158"/>
    <lineage>
        <taxon>Bacteria</taxon>
        <taxon>Bacillati</taxon>
        <taxon>Actinomycetota</taxon>
        <taxon>Actinomycetes</taxon>
        <taxon>Geodermatophilales</taxon>
        <taxon>Geodermatophilaceae</taxon>
        <taxon>Geodermatophilus</taxon>
    </lineage>
</organism>
<dbReference type="AlphaFoldDB" id="A0A285EHI6"/>
<proteinExistence type="predicted"/>
<feature type="region of interest" description="Disordered" evidence="1">
    <location>
        <begin position="1"/>
        <end position="114"/>
    </location>
</feature>
<name>A0A285EHI6_9ACTN</name>
<reference evidence="3 4" key="1">
    <citation type="submission" date="2017-09" db="EMBL/GenBank/DDBJ databases">
        <authorList>
            <person name="Ehlers B."/>
            <person name="Leendertz F.H."/>
        </authorList>
    </citation>
    <scope>NUCLEOTIDE SEQUENCE [LARGE SCALE GENOMIC DNA]</scope>
    <source>
        <strain evidence="3 4">DSM 46844</strain>
    </source>
</reference>
<dbReference type="OrthoDB" id="3212066at2"/>
<evidence type="ECO:0000256" key="1">
    <source>
        <dbReference type="SAM" id="MobiDB-lite"/>
    </source>
</evidence>
<feature type="compositionally biased region" description="Acidic residues" evidence="1">
    <location>
        <begin position="85"/>
        <end position="96"/>
    </location>
</feature>
<feature type="domain" description="DUF5709" evidence="2">
    <location>
        <begin position="95"/>
        <end position="143"/>
    </location>
</feature>
<gene>
    <name evidence="3" type="ORF">SAMN06893097_11159</name>
</gene>
<evidence type="ECO:0000313" key="4">
    <source>
        <dbReference type="Proteomes" id="UP000219514"/>
    </source>
</evidence>
<dbReference type="Proteomes" id="UP000219514">
    <property type="component" value="Unassembled WGS sequence"/>
</dbReference>
<feature type="compositionally biased region" description="Basic and acidic residues" evidence="1">
    <location>
        <begin position="59"/>
        <end position="77"/>
    </location>
</feature>
<dbReference type="EMBL" id="OBDO01000011">
    <property type="protein sequence ID" value="SNX98545.1"/>
    <property type="molecule type" value="Genomic_DNA"/>
</dbReference>
<keyword evidence="4" id="KW-1185">Reference proteome</keyword>